<comment type="caution">
    <text evidence="1">The sequence shown here is derived from an EMBL/GenBank/DDBJ whole genome shotgun (WGS) entry which is preliminary data.</text>
</comment>
<proteinExistence type="predicted"/>
<dbReference type="Proteomes" id="UP000522313">
    <property type="component" value="Unassembled WGS sequence"/>
</dbReference>
<accession>A0A7X0JE73</accession>
<sequence length="65" mass="7216">MRPFLTHRRAGATGQLVLLALRIMSGSVETFLRSGASGVDRSIYSLPTSKIPPYRARQAFPARER</sequence>
<name>A0A7X0JE73_9SPHN</name>
<evidence type="ECO:0000313" key="2">
    <source>
        <dbReference type="Proteomes" id="UP000522313"/>
    </source>
</evidence>
<reference evidence="1 2" key="2">
    <citation type="submission" date="2020-08" db="EMBL/GenBank/DDBJ databases">
        <authorList>
            <person name="Partida-Martinez L."/>
            <person name="Huntemann M."/>
            <person name="Clum A."/>
            <person name="Wang J."/>
            <person name="Palaniappan K."/>
            <person name="Ritter S."/>
            <person name="Chen I.-M."/>
            <person name="Stamatis D."/>
            <person name="Reddy T."/>
            <person name="O'Malley R."/>
            <person name="Daum C."/>
            <person name="Shapiro N."/>
            <person name="Ivanova N."/>
            <person name="Kyrpides N."/>
            <person name="Woyke T."/>
        </authorList>
    </citation>
    <scope>NUCLEOTIDE SEQUENCE [LARGE SCALE GENOMIC DNA]</scope>
    <source>
        <strain evidence="1 2">AS3.13</strain>
    </source>
</reference>
<protein>
    <submittedName>
        <fullName evidence="1">Uncharacterized protein</fullName>
    </submittedName>
</protein>
<dbReference type="EMBL" id="JACHBT010000014">
    <property type="protein sequence ID" value="MBB6505650.1"/>
    <property type="molecule type" value="Genomic_DNA"/>
</dbReference>
<dbReference type="AlphaFoldDB" id="A0A7X0JE73"/>
<reference evidence="1 2" key="1">
    <citation type="submission" date="2020-08" db="EMBL/GenBank/DDBJ databases">
        <title>The Agave Microbiome: Exploring the role of microbial communities in plant adaptations to desert environments.</title>
        <authorList>
            <person name="Partida-Martinez L.P."/>
        </authorList>
    </citation>
    <scope>NUCLEOTIDE SEQUENCE [LARGE SCALE GENOMIC DNA]</scope>
    <source>
        <strain evidence="1 2">AS3.13</strain>
    </source>
</reference>
<gene>
    <name evidence="1" type="ORF">F4693_002645</name>
</gene>
<evidence type="ECO:0000313" key="1">
    <source>
        <dbReference type="EMBL" id="MBB6505650.1"/>
    </source>
</evidence>
<organism evidence="1 2">
    <name type="scientific">Sphingomonas endophytica</name>
    <dbReference type="NCBI Taxonomy" id="869719"/>
    <lineage>
        <taxon>Bacteria</taxon>
        <taxon>Pseudomonadati</taxon>
        <taxon>Pseudomonadota</taxon>
        <taxon>Alphaproteobacteria</taxon>
        <taxon>Sphingomonadales</taxon>
        <taxon>Sphingomonadaceae</taxon>
        <taxon>Sphingomonas</taxon>
    </lineage>
</organism>